<reference evidence="1 2" key="1">
    <citation type="submission" date="2016-08" db="EMBL/GenBank/DDBJ databases">
        <authorList>
            <person name="Seilhamer J.J."/>
        </authorList>
    </citation>
    <scope>NUCLEOTIDE SEQUENCE [LARGE SCALE GENOMIC DNA]</scope>
    <source>
        <strain evidence="1 2">CCBAU 10071</strain>
    </source>
</reference>
<evidence type="ECO:0000313" key="2">
    <source>
        <dbReference type="Proteomes" id="UP000183174"/>
    </source>
</evidence>
<protein>
    <submittedName>
        <fullName evidence="1">Uncharacterized protein</fullName>
    </submittedName>
</protein>
<evidence type="ECO:0000313" key="1">
    <source>
        <dbReference type="EMBL" id="SCB42381.1"/>
    </source>
</evidence>
<dbReference type="EMBL" id="FMAE01000007">
    <property type="protein sequence ID" value="SCB42381.1"/>
    <property type="molecule type" value="Genomic_DNA"/>
</dbReference>
<name>A0A1C3WQY7_9BRAD</name>
<dbReference type="GeneID" id="93174738"/>
<dbReference type="RefSeq" id="WP_036011828.1">
    <property type="nucleotide sequence ID" value="NZ_CP104173.1"/>
</dbReference>
<dbReference type="AlphaFoldDB" id="A0A1C3WQY7"/>
<dbReference type="Proteomes" id="UP000183174">
    <property type="component" value="Unassembled WGS sequence"/>
</dbReference>
<sequence>MDRAMALRHLAEAEEHISLADRHLSEQEVRIADLELSGHDTSLARAIGETFRLTLARHLAHRDHILRELIP</sequence>
<proteinExistence type="predicted"/>
<organism evidence="1 2">
    <name type="scientific">Bradyrhizobium yuanmingense</name>
    <dbReference type="NCBI Taxonomy" id="108015"/>
    <lineage>
        <taxon>Bacteria</taxon>
        <taxon>Pseudomonadati</taxon>
        <taxon>Pseudomonadota</taxon>
        <taxon>Alphaproteobacteria</taxon>
        <taxon>Hyphomicrobiales</taxon>
        <taxon>Nitrobacteraceae</taxon>
        <taxon>Bradyrhizobium</taxon>
    </lineage>
</organism>
<accession>A0A1C3WQY7</accession>
<gene>
    <name evidence="1" type="ORF">GA0061099_100727</name>
</gene>